<reference evidence="1 2" key="1">
    <citation type="journal article" date="2018" name="Mol. Biol. Evol.">
        <title>Broad Genomic Sampling Reveals a Smut Pathogenic Ancestry of the Fungal Clade Ustilaginomycotina.</title>
        <authorList>
            <person name="Kijpornyongpan T."/>
            <person name="Mondo S.J."/>
            <person name="Barry K."/>
            <person name="Sandor L."/>
            <person name="Lee J."/>
            <person name="Lipzen A."/>
            <person name="Pangilinan J."/>
            <person name="LaButti K."/>
            <person name="Hainaut M."/>
            <person name="Henrissat B."/>
            <person name="Grigoriev I.V."/>
            <person name="Spatafora J.W."/>
            <person name="Aime M.C."/>
        </authorList>
    </citation>
    <scope>NUCLEOTIDE SEQUENCE [LARGE SCALE GENOMIC DNA]</scope>
    <source>
        <strain evidence="1 2">SA 807</strain>
    </source>
</reference>
<organism evidence="1 2">
    <name type="scientific">Violaceomyces palustris</name>
    <dbReference type="NCBI Taxonomy" id="1673888"/>
    <lineage>
        <taxon>Eukaryota</taxon>
        <taxon>Fungi</taxon>
        <taxon>Dikarya</taxon>
        <taxon>Basidiomycota</taxon>
        <taxon>Ustilaginomycotina</taxon>
        <taxon>Ustilaginomycetes</taxon>
        <taxon>Violaceomycetales</taxon>
        <taxon>Violaceomycetaceae</taxon>
        <taxon>Violaceomyces</taxon>
    </lineage>
</organism>
<dbReference type="EMBL" id="KZ819916">
    <property type="protein sequence ID" value="PWN50598.1"/>
    <property type="molecule type" value="Genomic_DNA"/>
</dbReference>
<keyword evidence="1" id="KW-0378">Hydrolase</keyword>
<protein>
    <submittedName>
        <fullName evidence="1">P-loop containing nucleoside triphosphate hydrolase protein</fullName>
    </submittedName>
</protein>
<evidence type="ECO:0000313" key="2">
    <source>
        <dbReference type="Proteomes" id="UP000245626"/>
    </source>
</evidence>
<name>A0ACD0NXN5_9BASI</name>
<sequence>MLTKEDSIVIIGVGGATCSGKTTLAKHLLNILHPTPPSTCTRISQPNSTVRDAFILHQDDFAPLEETLPWNQEFQVRDWDWPDGAIQYEKMRSTLDHIRSTGSIPEGFKSHDHLNHQPDRPIPDSQVRSWRQRFHSLKLQDPSASRAVGGEATESSGPKRLTFVIADGFLLYYDPKVRESIDVRILLRVPKRILWKRREERFGYATGEGTVWKDPPNYFPNIVWPAYVEAHKKVFEAGDVEKGRVVVAPPRGQSNEERGGPIRDLVLISNQSSDEEMSMEEMVESACQAIWETLSRGGGV</sequence>
<dbReference type="Proteomes" id="UP000245626">
    <property type="component" value="Unassembled WGS sequence"/>
</dbReference>
<evidence type="ECO:0000313" key="1">
    <source>
        <dbReference type="EMBL" id="PWN50598.1"/>
    </source>
</evidence>
<keyword evidence="2" id="KW-1185">Reference proteome</keyword>
<accession>A0ACD0NXN5</accession>
<gene>
    <name evidence="1" type="ORF">IE53DRAFT_343833</name>
</gene>
<proteinExistence type="predicted"/>